<dbReference type="Pfam" id="PF00905">
    <property type="entry name" value="Transpeptidase"/>
    <property type="match status" value="1"/>
</dbReference>
<gene>
    <name evidence="16" type="ORF">A4S15_07265</name>
</gene>
<dbReference type="GO" id="GO:0030288">
    <property type="term" value="C:outer membrane-bounded periplasmic space"/>
    <property type="evidence" value="ECO:0007669"/>
    <property type="project" value="TreeGrafter"/>
</dbReference>
<feature type="signal peptide" evidence="12">
    <location>
        <begin position="1"/>
        <end position="29"/>
    </location>
</feature>
<dbReference type="GO" id="GO:0004180">
    <property type="term" value="F:carboxypeptidase activity"/>
    <property type="evidence" value="ECO:0007669"/>
    <property type="project" value="UniProtKB-KW"/>
</dbReference>
<dbReference type="InterPro" id="IPR023346">
    <property type="entry name" value="Lysozyme-like_dom_sf"/>
</dbReference>
<evidence type="ECO:0000259" key="15">
    <source>
        <dbReference type="Pfam" id="PF06832"/>
    </source>
</evidence>
<keyword evidence="8" id="KW-0378">Hydrolase</keyword>
<organism evidence="16 17">
    <name type="scientific">Candidatus Raskinella chloraquaticus</name>
    <dbReference type="NCBI Taxonomy" id="1951219"/>
    <lineage>
        <taxon>Bacteria</taxon>
        <taxon>Pseudomonadati</taxon>
        <taxon>Pseudomonadota</taxon>
        <taxon>Alphaproteobacteria</taxon>
        <taxon>Hyphomicrobiales</taxon>
        <taxon>Phreatobacteraceae</taxon>
        <taxon>Candidatus Raskinella</taxon>
    </lineage>
</organism>
<evidence type="ECO:0000256" key="4">
    <source>
        <dbReference type="ARBA" id="ARBA00022645"/>
    </source>
</evidence>
<feature type="domain" description="Penicillin-binding C-terminal" evidence="15">
    <location>
        <begin position="610"/>
        <end position="688"/>
    </location>
</feature>
<comment type="caution">
    <text evidence="16">The sequence shown here is derived from an EMBL/GenBank/DDBJ whole genome shotgun (WGS) entry which is preliminary data.</text>
</comment>
<feature type="chain" id="PRO_5012190767" description="peptidoglycan glycosyltransferase" evidence="12">
    <location>
        <begin position="30"/>
        <end position="691"/>
    </location>
</feature>
<dbReference type="InterPro" id="IPR012338">
    <property type="entry name" value="Beta-lactam/transpept-like"/>
</dbReference>
<dbReference type="GO" id="GO:0008658">
    <property type="term" value="F:penicillin binding"/>
    <property type="evidence" value="ECO:0007669"/>
    <property type="project" value="InterPro"/>
</dbReference>
<evidence type="ECO:0000256" key="11">
    <source>
        <dbReference type="ARBA" id="ARBA00049902"/>
    </source>
</evidence>
<dbReference type="GO" id="GO:0006508">
    <property type="term" value="P:proteolysis"/>
    <property type="evidence" value="ECO:0007669"/>
    <property type="project" value="UniProtKB-KW"/>
</dbReference>
<comment type="catalytic activity">
    <reaction evidence="11">
        <text>[GlcNAc-(1-&gt;4)-Mur2Ac(oyl-L-Ala-gamma-D-Glu-L-Lys-D-Ala-D-Ala)](n)-di-trans,octa-cis-undecaprenyl diphosphate + beta-D-GlcNAc-(1-&gt;4)-Mur2Ac(oyl-L-Ala-gamma-D-Glu-L-Lys-D-Ala-D-Ala)-di-trans,octa-cis-undecaprenyl diphosphate = [GlcNAc-(1-&gt;4)-Mur2Ac(oyl-L-Ala-gamma-D-Glu-L-Lys-D-Ala-D-Ala)](n+1)-di-trans,octa-cis-undecaprenyl diphosphate + di-trans,octa-cis-undecaprenyl diphosphate + H(+)</text>
        <dbReference type="Rhea" id="RHEA:23708"/>
        <dbReference type="Rhea" id="RHEA-COMP:9602"/>
        <dbReference type="Rhea" id="RHEA-COMP:9603"/>
        <dbReference type="ChEBI" id="CHEBI:15378"/>
        <dbReference type="ChEBI" id="CHEBI:58405"/>
        <dbReference type="ChEBI" id="CHEBI:60033"/>
        <dbReference type="ChEBI" id="CHEBI:78435"/>
        <dbReference type="EC" id="2.4.99.28"/>
    </reaction>
</comment>
<evidence type="ECO:0000256" key="1">
    <source>
        <dbReference type="ARBA" id="ARBA00004752"/>
    </source>
</evidence>
<dbReference type="InterPro" id="IPR009647">
    <property type="entry name" value="PBP_C"/>
</dbReference>
<evidence type="ECO:0000256" key="12">
    <source>
        <dbReference type="SAM" id="SignalP"/>
    </source>
</evidence>
<evidence type="ECO:0000256" key="8">
    <source>
        <dbReference type="ARBA" id="ARBA00022801"/>
    </source>
</evidence>
<sequence length="691" mass="73921">MISRRARNSLALCAAVLLLGFAAPPAARFAIRQLAPPSLAPASNLSTLVLDRHGELLRPFLTNDGKWRLPVDVEAIDQRFLALLIAYEDRRFYSHSGIDALALIRAGFQRLWRGRVVSGGSTITMQLARLLEPRPERSLTAKLHQMLHALALEARLSKRDILRLYLTLAPYGGNLEGLRTASLAYFGKEPRRLSIGETALLVALPQNPEARRPDQAVAAARQARERVLRRLERLGAVSSADIAAAADEVIPVSRRAIPLHAAHLAERLMSSTFGSQQIITTIDKSLQVSLEALIAERVASLGPKLSAAIIVLDNGSGALRAHVASAGYLDRTRAGAVDMTLALRSPGSTLKPFIYALAFDEGLAHPETLVSDEAQRYGAYAPVNFDRGHQGTLSVRKALQQSLNLPAIEFLERLTPQRFLSRLNAAGAATILPNGTVPGLAVGLGGLGMSLSDLARLYSGLARGGTTIALRSQASDPVIEQRLSDPLAAFYVADILRQAPPPDGMLGGQFAFKTGTSYGFRDAWAVGFTRQTTIAVWVGRPDNGAVSGLTGRGAAAPLLFEAFARLPRAGDLPAPPDGALSVTNASLPPPLRAFGQAAYRFSQSHGGTLGEARLSVAFPPDGSRLERNPDEPILLKGAGGVTPLQWFVDGVPLPGDDIRRSAEWLPRGPGFVRISVNDRSGASASVRIRLD</sequence>
<dbReference type="STRING" id="1827387.A4S15_07265"/>
<accession>A0A1W9HZ36</accession>
<dbReference type="GO" id="GO:0008955">
    <property type="term" value="F:peptidoglycan glycosyltransferase activity"/>
    <property type="evidence" value="ECO:0007669"/>
    <property type="project" value="UniProtKB-EC"/>
</dbReference>
<evidence type="ECO:0000256" key="6">
    <source>
        <dbReference type="ARBA" id="ARBA00022676"/>
    </source>
</evidence>
<dbReference type="RefSeq" id="WP_376801795.1">
    <property type="nucleotide sequence ID" value="NZ_DBNB01000020.1"/>
</dbReference>
<evidence type="ECO:0000256" key="10">
    <source>
        <dbReference type="ARBA" id="ARBA00044770"/>
    </source>
</evidence>
<dbReference type="InterPro" id="IPR001460">
    <property type="entry name" value="PCN-bd_Tpept"/>
</dbReference>
<keyword evidence="5" id="KW-0645">Protease</keyword>
<dbReference type="UniPathway" id="UPA00219"/>
<evidence type="ECO:0000259" key="13">
    <source>
        <dbReference type="Pfam" id="PF00905"/>
    </source>
</evidence>
<keyword evidence="4" id="KW-0121">Carboxypeptidase</keyword>
<dbReference type="Pfam" id="PF00912">
    <property type="entry name" value="Transgly"/>
    <property type="match status" value="1"/>
</dbReference>
<dbReference type="PANTHER" id="PTHR32282">
    <property type="entry name" value="BINDING PROTEIN TRANSPEPTIDASE, PUTATIVE-RELATED"/>
    <property type="match status" value="1"/>
</dbReference>
<comment type="pathway">
    <text evidence="1">Cell wall biogenesis; peptidoglycan biosynthesis.</text>
</comment>
<dbReference type="Gene3D" id="3.40.710.10">
    <property type="entry name" value="DD-peptidase/beta-lactamase superfamily"/>
    <property type="match status" value="1"/>
</dbReference>
<comment type="similarity">
    <text evidence="2">In the C-terminal section; belongs to the transpeptidase family.</text>
</comment>
<evidence type="ECO:0000313" key="16">
    <source>
        <dbReference type="EMBL" id="OQW52620.1"/>
    </source>
</evidence>
<keyword evidence="12" id="KW-0732">Signal</keyword>
<name>A0A1W9HZ36_9HYPH</name>
<dbReference type="PANTHER" id="PTHR32282:SF15">
    <property type="entry name" value="PENICILLIN-BINDING PROTEIN 1C"/>
    <property type="match status" value="1"/>
</dbReference>
<protein>
    <recommendedName>
        <fullName evidence="10">peptidoglycan glycosyltransferase</fullName>
        <ecNumber evidence="10">2.4.99.28</ecNumber>
    </recommendedName>
</protein>
<evidence type="ECO:0000256" key="2">
    <source>
        <dbReference type="ARBA" id="ARBA00007090"/>
    </source>
</evidence>
<evidence type="ECO:0000256" key="9">
    <source>
        <dbReference type="ARBA" id="ARBA00023268"/>
    </source>
</evidence>
<reference evidence="16 17" key="1">
    <citation type="journal article" date="2017" name="Water Res.">
        <title>Comammox in drinking water systems.</title>
        <authorList>
            <person name="Wang Y."/>
            <person name="Ma L."/>
            <person name="Mao Y."/>
            <person name="Jiang X."/>
            <person name="Xia Y."/>
            <person name="Yu K."/>
            <person name="Li B."/>
            <person name="Zhang T."/>
        </authorList>
    </citation>
    <scope>NUCLEOTIDE SEQUENCE [LARGE SCALE GENOMIC DNA]</scope>
    <source>
        <strain evidence="16">SG_bin8</strain>
    </source>
</reference>
<dbReference type="EC" id="2.4.99.28" evidence="10"/>
<dbReference type="InterPro" id="IPR036950">
    <property type="entry name" value="PBP_transglycosylase"/>
</dbReference>
<dbReference type="GO" id="GO:0009252">
    <property type="term" value="P:peptidoglycan biosynthetic process"/>
    <property type="evidence" value="ECO:0007669"/>
    <property type="project" value="UniProtKB-UniPathway"/>
</dbReference>
<dbReference type="InterPro" id="IPR001264">
    <property type="entry name" value="Glyco_trans_51"/>
</dbReference>
<dbReference type="SUPFAM" id="SSF53955">
    <property type="entry name" value="Lysozyme-like"/>
    <property type="match status" value="1"/>
</dbReference>
<dbReference type="NCBIfam" id="TIGR02073">
    <property type="entry name" value="PBP_1c"/>
    <property type="match status" value="1"/>
</dbReference>
<feature type="domain" description="Glycosyl transferase family 51" evidence="14">
    <location>
        <begin position="64"/>
        <end position="231"/>
    </location>
</feature>
<evidence type="ECO:0000256" key="3">
    <source>
        <dbReference type="ARBA" id="ARBA00007739"/>
    </source>
</evidence>
<dbReference type="Proteomes" id="UP000192872">
    <property type="component" value="Unassembled WGS sequence"/>
</dbReference>
<dbReference type="InterPro" id="IPR050396">
    <property type="entry name" value="Glycosyltr_51/Transpeptidase"/>
</dbReference>
<keyword evidence="7" id="KW-0808">Transferase</keyword>
<evidence type="ECO:0000259" key="14">
    <source>
        <dbReference type="Pfam" id="PF00912"/>
    </source>
</evidence>
<feature type="domain" description="Penicillin-binding protein transpeptidase" evidence="13">
    <location>
        <begin position="308"/>
        <end position="538"/>
    </location>
</feature>
<keyword evidence="9" id="KW-0511">Multifunctional enzyme</keyword>
<dbReference type="SUPFAM" id="SSF56601">
    <property type="entry name" value="beta-lactamase/transpeptidase-like"/>
    <property type="match status" value="1"/>
</dbReference>
<dbReference type="AlphaFoldDB" id="A0A1W9HZ36"/>
<comment type="similarity">
    <text evidence="3">In the N-terminal section; belongs to the glycosyltransferase 51 family.</text>
</comment>
<dbReference type="EMBL" id="LWDL01000012">
    <property type="protein sequence ID" value="OQW52620.1"/>
    <property type="molecule type" value="Genomic_DNA"/>
</dbReference>
<dbReference type="Pfam" id="PF06832">
    <property type="entry name" value="BiPBP_C"/>
    <property type="match status" value="1"/>
</dbReference>
<dbReference type="Gene3D" id="1.10.3810.10">
    <property type="entry name" value="Biosynthetic peptidoglycan transglycosylase-like"/>
    <property type="match status" value="1"/>
</dbReference>
<keyword evidence="6" id="KW-0328">Glycosyltransferase</keyword>
<evidence type="ECO:0000313" key="17">
    <source>
        <dbReference type="Proteomes" id="UP000192872"/>
    </source>
</evidence>
<proteinExistence type="inferred from homology"/>
<evidence type="ECO:0000256" key="7">
    <source>
        <dbReference type="ARBA" id="ARBA00022679"/>
    </source>
</evidence>
<dbReference type="InterPro" id="IPR011815">
    <property type="entry name" value="PBP_1c"/>
</dbReference>
<evidence type="ECO:0000256" key="5">
    <source>
        <dbReference type="ARBA" id="ARBA00022670"/>
    </source>
</evidence>